<evidence type="ECO:0000313" key="6">
    <source>
        <dbReference type="EMBL" id="KAK7254456.1"/>
    </source>
</evidence>
<keyword evidence="7" id="KW-1185">Reference proteome</keyword>
<sequence length="490" mass="53710">MSPSLAEVPHAGMGSKYGGVTDGGLGAYEVDVVEKAMEEFLQRTSDGAEASVVDVTAILDKINGPCERLVRVAESLDFVDGCLGKLTTCLDRRYTKPGVRTEEPEAIRLARAKLLCHEGTVAYVKTRTRCESRGLEEWDEDFRTEVHGGLRRCLSKHRSSAATLRELRKKGPLAQQLKTLGEAAQMLPQFRKEAVRPLEEACVLFKALDRAKELEDCRDQLKHLKDLQKLATEKQFACDKDIRTHVDLLPDEYKPEVKDARPNLLAETTFHAALLGGSQALRDARHFLRVVEAAEIEAYAAPDKPRRWVVSGLVDPPLPLPIEPRQRDVHAVVFFQNDGGDFSVVTHGYKATTAQLVSQDLDAPQASRRSNAYHELKFGVRMDEAKRRQLEYVSFVFDEQIAKASRAVPGTAAAAGGAAVAAALGDALAGDLCAGDATLKCAQCGEVSSVRVTVSRCARCKTASYCSRHCQKKHWLKHKPTCVPVPAAAA</sequence>
<dbReference type="PROSITE" id="PS50865">
    <property type="entry name" value="ZF_MYND_2"/>
    <property type="match status" value="1"/>
</dbReference>
<dbReference type="PROSITE" id="PS01360">
    <property type="entry name" value="ZF_MYND_1"/>
    <property type="match status" value="1"/>
</dbReference>
<keyword evidence="3" id="KW-0862">Zinc</keyword>
<name>A0ABR1GF76_AURAN</name>
<accession>A0ABR1GF76</accession>
<dbReference type="Gene3D" id="6.10.140.2220">
    <property type="match status" value="1"/>
</dbReference>
<dbReference type="SUPFAM" id="SSF144232">
    <property type="entry name" value="HIT/MYND zinc finger-like"/>
    <property type="match status" value="1"/>
</dbReference>
<evidence type="ECO:0000256" key="2">
    <source>
        <dbReference type="ARBA" id="ARBA00022771"/>
    </source>
</evidence>
<proteinExistence type="predicted"/>
<protein>
    <recommendedName>
        <fullName evidence="5">MYND-type domain-containing protein</fullName>
    </recommendedName>
</protein>
<evidence type="ECO:0000259" key="5">
    <source>
        <dbReference type="PROSITE" id="PS50865"/>
    </source>
</evidence>
<gene>
    <name evidence="6" type="ORF">SO694_00011036</name>
</gene>
<dbReference type="EMBL" id="JBBJCI010000024">
    <property type="protein sequence ID" value="KAK7254456.1"/>
    <property type="molecule type" value="Genomic_DNA"/>
</dbReference>
<dbReference type="InterPro" id="IPR002893">
    <property type="entry name" value="Znf_MYND"/>
</dbReference>
<evidence type="ECO:0000313" key="7">
    <source>
        <dbReference type="Proteomes" id="UP001363151"/>
    </source>
</evidence>
<feature type="domain" description="MYND-type" evidence="5">
    <location>
        <begin position="441"/>
        <end position="482"/>
    </location>
</feature>
<dbReference type="Pfam" id="PF01753">
    <property type="entry name" value="zf-MYND"/>
    <property type="match status" value="1"/>
</dbReference>
<evidence type="ECO:0000256" key="3">
    <source>
        <dbReference type="ARBA" id="ARBA00022833"/>
    </source>
</evidence>
<evidence type="ECO:0000256" key="1">
    <source>
        <dbReference type="ARBA" id="ARBA00022723"/>
    </source>
</evidence>
<comment type="caution">
    <text evidence="6">The sequence shown here is derived from an EMBL/GenBank/DDBJ whole genome shotgun (WGS) entry which is preliminary data.</text>
</comment>
<dbReference type="Proteomes" id="UP001363151">
    <property type="component" value="Unassembled WGS sequence"/>
</dbReference>
<keyword evidence="1" id="KW-0479">Metal-binding</keyword>
<keyword evidence="2 4" id="KW-0863">Zinc-finger</keyword>
<organism evidence="6 7">
    <name type="scientific">Aureococcus anophagefferens</name>
    <name type="common">Harmful bloom alga</name>
    <dbReference type="NCBI Taxonomy" id="44056"/>
    <lineage>
        <taxon>Eukaryota</taxon>
        <taxon>Sar</taxon>
        <taxon>Stramenopiles</taxon>
        <taxon>Ochrophyta</taxon>
        <taxon>Pelagophyceae</taxon>
        <taxon>Pelagomonadales</taxon>
        <taxon>Pelagomonadaceae</taxon>
        <taxon>Aureococcus</taxon>
    </lineage>
</organism>
<reference evidence="6 7" key="1">
    <citation type="submission" date="2024-03" db="EMBL/GenBank/DDBJ databases">
        <title>Aureococcus anophagefferens CCMP1851 and Kratosvirus quantuckense: Draft genome of a second virus-susceptible host strain in the model system.</title>
        <authorList>
            <person name="Chase E."/>
            <person name="Truchon A.R."/>
            <person name="Schepens W."/>
            <person name="Wilhelm S.W."/>
        </authorList>
    </citation>
    <scope>NUCLEOTIDE SEQUENCE [LARGE SCALE GENOMIC DNA]</scope>
    <source>
        <strain evidence="6 7">CCMP1851</strain>
    </source>
</reference>
<evidence type="ECO:0000256" key="4">
    <source>
        <dbReference type="PROSITE-ProRule" id="PRU00134"/>
    </source>
</evidence>